<organism evidence="3 4">
    <name type="scientific">Gilvimarinus gilvus</name>
    <dbReference type="NCBI Taxonomy" id="3058038"/>
    <lineage>
        <taxon>Bacteria</taxon>
        <taxon>Pseudomonadati</taxon>
        <taxon>Pseudomonadota</taxon>
        <taxon>Gammaproteobacteria</taxon>
        <taxon>Cellvibrionales</taxon>
        <taxon>Cellvibrionaceae</taxon>
        <taxon>Gilvimarinus</taxon>
    </lineage>
</organism>
<name>A0ABU4RVH4_9GAMM</name>
<evidence type="ECO:0000313" key="3">
    <source>
        <dbReference type="EMBL" id="MDX6848875.1"/>
    </source>
</evidence>
<dbReference type="Pfam" id="PF01809">
    <property type="entry name" value="YidD"/>
    <property type="match status" value="1"/>
</dbReference>
<keyword evidence="1" id="KW-1003">Cell membrane</keyword>
<comment type="function">
    <text evidence="1">Could be involved in insertion of integral membrane proteins into the membrane.</text>
</comment>
<gene>
    <name evidence="3" type="primary">yidD</name>
    <name evidence="3" type="ORF">SCD92_05850</name>
</gene>
<dbReference type="RefSeq" id="WP_302723857.1">
    <property type="nucleotide sequence ID" value="NZ_JAXAFO010000007.1"/>
</dbReference>
<proteinExistence type="inferred from homology"/>
<comment type="caution">
    <text evidence="3">The sequence shown here is derived from an EMBL/GenBank/DDBJ whole genome shotgun (WGS) entry which is preliminary data.</text>
</comment>
<reference evidence="3 4" key="1">
    <citation type="submission" date="2023-11" db="EMBL/GenBank/DDBJ databases">
        <title>Gilvimarinus fulvus sp. nov., isolated from the surface of Kelp.</title>
        <authorList>
            <person name="Sun Y.Y."/>
            <person name="Gong Y."/>
            <person name="Du Z.J."/>
        </authorList>
    </citation>
    <scope>NUCLEOTIDE SEQUENCE [LARGE SCALE GENOMIC DNA]</scope>
    <source>
        <strain evidence="3 4">SDUM040013</strain>
    </source>
</reference>
<dbReference type="PANTHER" id="PTHR33383">
    <property type="entry name" value="MEMBRANE PROTEIN INSERTION EFFICIENCY FACTOR-RELATED"/>
    <property type="match status" value="1"/>
</dbReference>
<evidence type="ECO:0000256" key="1">
    <source>
        <dbReference type="HAMAP-Rule" id="MF_00386"/>
    </source>
</evidence>
<dbReference type="HAMAP" id="MF_00386">
    <property type="entry name" value="UPF0161_YidD"/>
    <property type="match status" value="1"/>
</dbReference>
<evidence type="ECO:0000256" key="2">
    <source>
        <dbReference type="SAM" id="MobiDB-lite"/>
    </source>
</evidence>
<dbReference type="NCBIfam" id="TIGR00278">
    <property type="entry name" value="membrane protein insertion efficiency factor YidD"/>
    <property type="match status" value="1"/>
</dbReference>
<keyword evidence="1" id="KW-0472">Membrane</keyword>
<dbReference type="SMART" id="SM01234">
    <property type="entry name" value="Haemolytic"/>
    <property type="match status" value="1"/>
</dbReference>
<protein>
    <recommendedName>
        <fullName evidence="1">Putative membrane protein insertion efficiency factor</fullName>
    </recommendedName>
</protein>
<accession>A0ABU4RVH4</accession>
<keyword evidence="4" id="KW-1185">Reference proteome</keyword>
<feature type="region of interest" description="Disordered" evidence="2">
    <location>
        <begin position="61"/>
        <end position="82"/>
    </location>
</feature>
<evidence type="ECO:0000313" key="4">
    <source>
        <dbReference type="Proteomes" id="UP001273505"/>
    </source>
</evidence>
<feature type="compositionally biased region" description="Polar residues" evidence="2">
    <location>
        <begin position="71"/>
        <end position="82"/>
    </location>
</feature>
<comment type="subcellular location">
    <subcellularLocation>
        <location evidence="1">Cell membrane</location>
        <topology evidence="1">Peripheral membrane protein</topology>
        <orientation evidence="1">Cytoplasmic side</orientation>
    </subcellularLocation>
</comment>
<dbReference type="Proteomes" id="UP001273505">
    <property type="component" value="Unassembled WGS sequence"/>
</dbReference>
<sequence>MSWLAIKLIHTYRYLLSPWVGNQCRFYPSCSHYGEEAIKTHGFIKGGYLTTRRLLKCHPWHPGGLDPVPAKSNNQPLTNGKH</sequence>
<dbReference type="InterPro" id="IPR002696">
    <property type="entry name" value="Membr_insert_effic_factor_YidD"/>
</dbReference>
<dbReference type="PANTHER" id="PTHR33383:SF1">
    <property type="entry name" value="MEMBRANE PROTEIN INSERTION EFFICIENCY FACTOR-RELATED"/>
    <property type="match status" value="1"/>
</dbReference>
<dbReference type="EMBL" id="JAXAFO010000007">
    <property type="protein sequence ID" value="MDX6848875.1"/>
    <property type="molecule type" value="Genomic_DNA"/>
</dbReference>
<comment type="similarity">
    <text evidence="1">Belongs to the UPF0161 family.</text>
</comment>